<protein>
    <submittedName>
        <fullName evidence="1">Uncharacterized protein</fullName>
    </submittedName>
</protein>
<dbReference type="OrthoDB" id="979541at2"/>
<accession>A0A0U1NRT4</accession>
<dbReference type="RefSeq" id="WP_090630757.1">
    <property type="nucleotide sequence ID" value="NZ_CVRB01000001.1"/>
</dbReference>
<organism evidence="1 2">
    <name type="scientific">Neobacillus massiliamazoniensis</name>
    <dbReference type="NCBI Taxonomy" id="1499688"/>
    <lineage>
        <taxon>Bacteria</taxon>
        <taxon>Bacillati</taxon>
        <taxon>Bacillota</taxon>
        <taxon>Bacilli</taxon>
        <taxon>Bacillales</taxon>
        <taxon>Bacillaceae</taxon>
        <taxon>Neobacillus</taxon>
    </lineage>
</organism>
<sequence length="246" mass="28073">MQSCISIGKITVNLPDHSSKEFFIFEDLASLFNLESNYEAESFIKERIKENGITKKVDIDSESDFVSIRTRNASVILDIAILINEIANVPINKELLKELNEKLMAFKPPKKQQWGIGDIFSIPLSDNTYYFGQIICVDIETPVCIIFNLNKNHFSLVEITELISAEVLGALGFISDRINNFTFKVINNLPLLRQVDDKVKRNPLIYSQYSSIAIINFCEEIKRSGTSSTYWGLIDNKNYLKKLNCE</sequence>
<keyword evidence="2" id="KW-1185">Reference proteome</keyword>
<evidence type="ECO:0000313" key="1">
    <source>
        <dbReference type="EMBL" id="CRK80759.1"/>
    </source>
</evidence>
<dbReference type="AlphaFoldDB" id="A0A0U1NRT4"/>
<evidence type="ECO:0000313" key="2">
    <source>
        <dbReference type="Proteomes" id="UP000199087"/>
    </source>
</evidence>
<reference evidence="2" key="1">
    <citation type="submission" date="2015-05" db="EMBL/GenBank/DDBJ databases">
        <authorList>
            <person name="Urmite Genomes"/>
        </authorList>
    </citation>
    <scope>NUCLEOTIDE SEQUENCE [LARGE SCALE GENOMIC DNA]</scope>
    <source>
        <strain evidence="2">LF1</strain>
    </source>
</reference>
<dbReference type="Proteomes" id="UP000199087">
    <property type="component" value="Unassembled WGS sequence"/>
</dbReference>
<proteinExistence type="predicted"/>
<name>A0A0U1NRT4_9BACI</name>
<dbReference type="InterPro" id="IPR029278">
    <property type="entry name" value="Imm26"/>
</dbReference>
<dbReference type="Pfam" id="PF15428">
    <property type="entry name" value="Imm26"/>
    <property type="match status" value="1"/>
</dbReference>
<dbReference type="EMBL" id="CVRB01000001">
    <property type="protein sequence ID" value="CRK80759.1"/>
    <property type="molecule type" value="Genomic_DNA"/>
</dbReference>
<gene>
    <name evidence="1" type="ORF">BN000_00647</name>
</gene>